<protein>
    <submittedName>
        <fullName evidence="2">Uncharacterized protein</fullName>
    </submittedName>
</protein>
<feature type="compositionally biased region" description="Basic and acidic residues" evidence="1">
    <location>
        <begin position="14"/>
        <end position="25"/>
    </location>
</feature>
<evidence type="ECO:0000313" key="3">
    <source>
        <dbReference type="Proteomes" id="UP000683360"/>
    </source>
</evidence>
<gene>
    <name evidence="2" type="ORF">MEDL_12531</name>
</gene>
<comment type="caution">
    <text evidence="2">The sequence shown here is derived from an EMBL/GenBank/DDBJ whole genome shotgun (WGS) entry which is preliminary data.</text>
</comment>
<keyword evidence="3" id="KW-1185">Reference proteome</keyword>
<feature type="region of interest" description="Disordered" evidence="1">
    <location>
        <begin position="1"/>
        <end position="28"/>
    </location>
</feature>
<reference evidence="2" key="1">
    <citation type="submission" date="2021-03" db="EMBL/GenBank/DDBJ databases">
        <authorList>
            <person name="Bekaert M."/>
        </authorList>
    </citation>
    <scope>NUCLEOTIDE SEQUENCE</scope>
</reference>
<name>A0A8S3QSH6_MYTED</name>
<dbReference type="EMBL" id="CAJPWZ010000654">
    <property type="protein sequence ID" value="CAG2197807.1"/>
    <property type="molecule type" value="Genomic_DNA"/>
</dbReference>
<dbReference type="Proteomes" id="UP000683360">
    <property type="component" value="Unassembled WGS sequence"/>
</dbReference>
<proteinExistence type="predicted"/>
<dbReference type="OrthoDB" id="10373464at2759"/>
<sequence length="151" mass="16938">MVELLVSPEASAPSKREPTCDKAKSIPDGNRQVLTEKIVPLKDLDAVVGANAEHLKGALYQKYQKQLVAQVLGRWTKNAKYVNDDKPGMLQLVQEATKQKLIGHKKKENSIDMMTEIPATKRTNGNKVKPVDSPEQKKKTFVIINFKSKRE</sequence>
<dbReference type="AlphaFoldDB" id="A0A8S3QSH6"/>
<organism evidence="2 3">
    <name type="scientific">Mytilus edulis</name>
    <name type="common">Blue mussel</name>
    <dbReference type="NCBI Taxonomy" id="6550"/>
    <lineage>
        <taxon>Eukaryota</taxon>
        <taxon>Metazoa</taxon>
        <taxon>Spiralia</taxon>
        <taxon>Lophotrochozoa</taxon>
        <taxon>Mollusca</taxon>
        <taxon>Bivalvia</taxon>
        <taxon>Autobranchia</taxon>
        <taxon>Pteriomorphia</taxon>
        <taxon>Mytilida</taxon>
        <taxon>Mytiloidea</taxon>
        <taxon>Mytilidae</taxon>
        <taxon>Mytilinae</taxon>
        <taxon>Mytilus</taxon>
    </lineage>
</organism>
<evidence type="ECO:0000256" key="1">
    <source>
        <dbReference type="SAM" id="MobiDB-lite"/>
    </source>
</evidence>
<evidence type="ECO:0000313" key="2">
    <source>
        <dbReference type="EMBL" id="CAG2197807.1"/>
    </source>
</evidence>
<accession>A0A8S3QSH6</accession>